<gene>
    <name evidence="6 8" type="primary">tilS</name>
    <name evidence="8" type="ORF">MESINF_1729</name>
</gene>
<protein>
    <recommendedName>
        <fullName evidence="6">tRNA(Ile)-lysidine synthase</fullName>
        <ecNumber evidence="6">6.3.4.19</ecNumber>
    </recommendedName>
    <alternativeName>
        <fullName evidence="6">tRNA(Ile)-2-lysyl-cytidine synthase</fullName>
    </alternativeName>
    <alternativeName>
        <fullName evidence="6">tRNA(Ile)-lysidine synthetase</fullName>
    </alternativeName>
</protein>
<dbReference type="KEGG" id="minf:MESINF_1729"/>
<dbReference type="EMBL" id="LS974202">
    <property type="protein sequence ID" value="SSC13173.1"/>
    <property type="molecule type" value="Genomic_DNA"/>
</dbReference>
<organism evidence="8 9">
    <name type="scientific">Mesotoga infera</name>
    <dbReference type="NCBI Taxonomy" id="1236046"/>
    <lineage>
        <taxon>Bacteria</taxon>
        <taxon>Thermotogati</taxon>
        <taxon>Thermotogota</taxon>
        <taxon>Thermotogae</taxon>
        <taxon>Kosmotogales</taxon>
        <taxon>Kosmotogaceae</taxon>
        <taxon>Mesotoga</taxon>
    </lineage>
</organism>
<evidence type="ECO:0000256" key="6">
    <source>
        <dbReference type="HAMAP-Rule" id="MF_01161"/>
    </source>
</evidence>
<keyword evidence="4 6" id="KW-0067">ATP-binding</keyword>
<dbReference type="RefSeq" id="WP_169699349.1">
    <property type="nucleotide sequence ID" value="NZ_LS974202.1"/>
</dbReference>
<evidence type="ECO:0000256" key="4">
    <source>
        <dbReference type="ARBA" id="ARBA00022840"/>
    </source>
</evidence>
<dbReference type="InterPro" id="IPR012094">
    <property type="entry name" value="tRNA_Ile_lys_synt"/>
</dbReference>
<evidence type="ECO:0000313" key="8">
    <source>
        <dbReference type="EMBL" id="SSC13173.1"/>
    </source>
</evidence>
<keyword evidence="9" id="KW-1185">Reference proteome</keyword>
<dbReference type="GO" id="GO:0005737">
    <property type="term" value="C:cytoplasm"/>
    <property type="evidence" value="ECO:0007669"/>
    <property type="project" value="UniProtKB-SubCell"/>
</dbReference>
<evidence type="ECO:0000313" key="9">
    <source>
        <dbReference type="Proteomes" id="UP000250796"/>
    </source>
</evidence>
<name>A0A7Z7PPA2_9BACT</name>
<dbReference type="EC" id="6.3.4.19" evidence="6"/>
<feature type="binding site" evidence="6">
    <location>
        <begin position="29"/>
        <end position="34"/>
    </location>
    <ligand>
        <name>ATP</name>
        <dbReference type="ChEBI" id="CHEBI:30616"/>
    </ligand>
</feature>
<keyword evidence="6" id="KW-0963">Cytoplasm</keyword>
<dbReference type="Gene3D" id="3.40.50.620">
    <property type="entry name" value="HUPs"/>
    <property type="match status" value="1"/>
</dbReference>
<dbReference type="CDD" id="cd01992">
    <property type="entry name" value="TilS_N"/>
    <property type="match status" value="1"/>
</dbReference>
<comment type="similarity">
    <text evidence="6">Belongs to the tRNA(Ile)-lysidine synthase family.</text>
</comment>
<dbReference type="InterPro" id="IPR014729">
    <property type="entry name" value="Rossmann-like_a/b/a_fold"/>
</dbReference>
<comment type="function">
    <text evidence="6">Ligates lysine onto the cytidine present at position 34 of the AUA codon-specific tRNA(Ile) that contains the anticodon CAU, in an ATP-dependent manner. Cytidine is converted to lysidine, thus changing the amino acid specificity of the tRNA from methionine to isoleucine.</text>
</comment>
<dbReference type="NCBIfam" id="TIGR02432">
    <property type="entry name" value="lysidine_TilS_N"/>
    <property type="match status" value="1"/>
</dbReference>
<dbReference type="SUPFAM" id="SSF52402">
    <property type="entry name" value="Adenine nucleotide alpha hydrolases-like"/>
    <property type="match status" value="1"/>
</dbReference>
<comment type="domain">
    <text evidence="6">The N-terminal region contains the highly conserved SGGXDS motif, predicted to be a P-loop motif involved in ATP binding.</text>
</comment>
<evidence type="ECO:0000256" key="3">
    <source>
        <dbReference type="ARBA" id="ARBA00022741"/>
    </source>
</evidence>
<dbReference type="Pfam" id="PF01171">
    <property type="entry name" value="ATP_bind_3"/>
    <property type="match status" value="1"/>
</dbReference>
<keyword evidence="2 6" id="KW-0819">tRNA processing</keyword>
<dbReference type="HAMAP" id="MF_01161">
    <property type="entry name" value="tRNA_Ile_lys_synt"/>
    <property type="match status" value="1"/>
</dbReference>
<keyword evidence="3 6" id="KW-0547">Nucleotide-binding</keyword>
<dbReference type="PANTHER" id="PTHR43033">
    <property type="entry name" value="TRNA(ILE)-LYSIDINE SYNTHASE-RELATED"/>
    <property type="match status" value="1"/>
</dbReference>
<evidence type="ECO:0000256" key="5">
    <source>
        <dbReference type="ARBA" id="ARBA00048539"/>
    </source>
</evidence>
<dbReference type="InterPro" id="IPR011063">
    <property type="entry name" value="TilS/TtcA_N"/>
</dbReference>
<evidence type="ECO:0000256" key="2">
    <source>
        <dbReference type="ARBA" id="ARBA00022694"/>
    </source>
</evidence>
<dbReference type="PANTHER" id="PTHR43033:SF1">
    <property type="entry name" value="TRNA(ILE)-LYSIDINE SYNTHASE-RELATED"/>
    <property type="match status" value="1"/>
</dbReference>
<proteinExistence type="inferred from homology"/>
<comment type="subcellular location">
    <subcellularLocation>
        <location evidence="6">Cytoplasm</location>
    </subcellularLocation>
</comment>
<evidence type="ECO:0000256" key="1">
    <source>
        <dbReference type="ARBA" id="ARBA00022598"/>
    </source>
</evidence>
<keyword evidence="1 6" id="KW-0436">Ligase</keyword>
<dbReference type="GO" id="GO:0032267">
    <property type="term" value="F:tRNA(Ile)-lysidine synthase activity"/>
    <property type="evidence" value="ECO:0007669"/>
    <property type="project" value="UniProtKB-EC"/>
</dbReference>
<evidence type="ECO:0000259" key="7">
    <source>
        <dbReference type="Pfam" id="PF01171"/>
    </source>
</evidence>
<reference evidence="8 9" key="1">
    <citation type="submission" date="2017-01" db="EMBL/GenBank/DDBJ databases">
        <authorList>
            <person name="Erauso G."/>
        </authorList>
    </citation>
    <scope>NUCLEOTIDE SEQUENCE [LARGE SCALE GENOMIC DNA]</scope>
    <source>
        <strain evidence="8">MESINF1</strain>
    </source>
</reference>
<comment type="catalytic activity">
    <reaction evidence="5 6">
        <text>cytidine(34) in tRNA(Ile2) + L-lysine + ATP = lysidine(34) in tRNA(Ile2) + AMP + diphosphate + H(+)</text>
        <dbReference type="Rhea" id="RHEA:43744"/>
        <dbReference type="Rhea" id="RHEA-COMP:10625"/>
        <dbReference type="Rhea" id="RHEA-COMP:10670"/>
        <dbReference type="ChEBI" id="CHEBI:15378"/>
        <dbReference type="ChEBI" id="CHEBI:30616"/>
        <dbReference type="ChEBI" id="CHEBI:32551"/>
        <dbReference type="ChEBI" id="CHEBI:33019"/>
        <dbReference type="ChEBI" id="CHEBI:82748"/>
        <dbReference type="ChEBI" id="CHEBI:83665"/>
        <dbReference type="ChEBI" id="CHEBI:456215"/>
        <dbReference type="EC" id="6.3.4.19"/>
    </reaction>
</comment>
<dbReference type="AlphaFoldDB" id="A0A7Z7PPA2"/>
<sequence>MHVLEEETLGFIGRWNLLKPAQRVLVAVSGGKDSMALLNILWNLKPLLSIELVVANMDHGLREKGPMEEAEMIRQVCTEKGIAFFHERRDVKDYMAKTPGLSVEEAARKVRYDFLREVKNAQSCDVIAVAHNRDDLIETMLLRMARGTGLKGVVGLRPSNGDIVRPLLFCDMQRIMDYVTINMVTFMEDETNLDTSFDRNSVRLKIVPELKRLNPSFNEAMWRFFENLYDGYSIVEKDIMEALSSFETIDGILFVENVRLKGMYRALLFETVREIVSKMSSDGYPPSRERIEAFYDLLMSERNGWTVEFREDLKGSRLGNYVFFYKKSLIFETLESVEVFSLPFEISLGGWRLRIREGKKLSGRLDGRFLSVCGIRRMTLPLKLRPADKKDYIVPFGMSGTKRIERIVSEKGLKGFWSKLLILENARGEILWVPGIVTSELCRADPSCTELVVFSLERR</sequence>
<dbReference type="InterPro" id="IPR012795">
    <property type="entry name" value="tRNA_Ile_lys_synt_N"/>
</dbReference>
<dbReference type="GO" id="GO:0005524">
    <property type="term" value="F:ATP binding"/>
    <property type="evidence" value="ECO:0007669"/>
    <property type="project" value="UniProtKB-UniRule"/>
</dbReference>
<accession>A0A7Z7PPA2</accession>
<dbReference type="Proteomes" id="UP000250796">
    <property type="component" value="Chromosome MESINF"/>
</dbReference>
<feature type="domain" description="tRNA(Ile)-lysidine/2-thiocytidine synthase N-terminal" evidence="7">
    <location>
        <begin position="24"/>
        <end position="203"/>
    </location>
</feature>
<dbReference type="GO" id="GO:0006400">
    <property type="term" value="P:tRNA modification"/>
    <property type="evidence" value="ECO:0007669"/>
    <property type="project" value="UniProtKB-UniRule"/>
</dbReference>